<dbReference type="Proteomes" id="UP000321533">
    <property type="component" value="Chromosome"/>
</dbReference>
<dbReference type="RefSeq" id="WP_147192613.1">
    <property type="nucleotide sequence ID" value="NZ_CP042435.1"/>
</dbReference>
<name>A0A5B8VDZ8_9BACT</name>
<keyword evidence="2" id="KW-1185">Reference proteome</keyword>
<evidence type="ECO:0000313" key="2">
    <source>
        <dbReference type="Proteomes" id="UP000321533"/>
    </source>
</evidence>
<dbReference type="KEGG" id="pgin:FRZ67_21445"/>
<dbReference type="EMBL" id="CP042435">
    <property type="protein sequence ID" value="QEC69737.1"/>
    <property type="molecule type" value="Genomic_DNA"/>
</dbReference>
<dbReference type="AlphaFoldDB" id="A0A5B8VDZ8"/>
<organism evidence="1 2">
    <name type="scientific">Panacibacter ginsenosidivorans</name>
    <dbReference type="NCBI Taxonomy" id="1813871"/>
    <lineage>
        <taxon>Bacteria</taxon>
        <taxon>Pseudomonadati</taxon>
        <taxon>Bacteroidota</taxon>
        <taxon>Chitinophagia</taxon>
        <taxon>Chitinophagales</taxon>
        <taxon>Chitinophagaceae</taxon>
        <taxon>Panacibacter</taxon>
    </lineage>
</organism>
<reference evidence="1 2" key="1">
    <citation type="journal article" date="2016" name="Int. J. Syst. Evol. Microbiol.">
        <title>Panacibacter ginsenosidivorans gen. nov., sp. nov., with ginsenoside converting activity isolated from soil of a ginseng field.</title>
        <authorList>
            <person name="Siddiqi M.Z."/>
            <person name="Muhammad Shafi S."/>
            <person name="Choi K.D."/>
            <person name="Im W.T."/>
        </authorList>
    </citation>
    <scope>NUCLEOTIDE SEQUENCE [LARGE SCALE GENOMIC DNA]</scope>
    <source>
        <strain evidence="1 2">Gsoil1550</strain>
    </source>
</reference>
<gene>
    <name evidence="1" type="ORF">FRZ67_21445</name>
</gene>
<protein>
    <submittedName>
        <fullName evidence="1">Uncharacterized protein</fullName>
    </submittedName>
</protein>
<dbReference type="OrthoDB" id="1492425at2"/>
<evidence type="ECO:0000313" key="1">
    <source>
        <dbReference type="EMBL" id="QEC69737.1"/>
    </source>
</evidence>
<proteinExistence type="predicted"/>
<sequence length="322" mass="37368">MEMIYQEKFNLDHSSAPYFSQQVDVLICGLRADSEKDDRYNHVKRSLKDFKGKVIYFSTDEDANTLNYEIRKDNGDIIDKQDGLNLIPDLRKFLKQNKFDANSVCIDITCLAQPILFLLIKIFLTEIKPKKLFAAYTEPKKYKKNHHLITEDEEFELYEKIIGCNYSVPGFAKINREEKEMLIAPFGFERQRLISIFESVEPKGGLIPILGFPSFVPGWNLTALYMNYKVISDAESEQQIRFCEASSPFGLYRLLKELYDLYGSDYKLLIAPLGTRPHSLGAALFATKHKQCHLIYDFPVEKLFRSEEILKADIYNLTTYIE</sequence>
<accession>A0A5B8VDZ8</accession>